<dbReference type="EMBL" id="MLJW01002150">
    <property type="protein sequence ID" value="OIQ75486.1"/>
    <property type="molecule type" value="Genomic_DNA"/>
</dbReference>
<proteinExistence type="predicted"/>
<evidence type="ECO:0000313" key="1">
    <source>
        <dbReference type="EMBL" id="OIQ75486.1"/>
    </source>
</evidence>
<accession>A0A1J5PV71</accession>
<organism evidence="1">
    <name type="scientific">mine drainage metagenome</name>
    <dbReference type="NCBI Taxonomy" id="410659"/>
    <lineage>
        <taxon>unclassified sequences</taxon>
        <taxon>metagenomes</taxon>
        <taxon>ecological metagenomes</taxon>
    </lineage>
</organism>
<dbReference type="AlphaFoldDB" id="A0A1J5PV71"/>
<name>A0A1J5PV71_9ZZZZ</name>
<gene>
    <name evidence="1" type="ORF">GALL_428470</name>
</gene>
<sequence>MSGDKGWVSLKKFKVAMVGLVVVSLLALSGLVAPAIAAAPVALFDGNYEGHEVLTITKTLQTTPPTKKSVMLTTPAFSFAIVKGKVSGGLTGVVVNSAGTGTLTVPINGYGSVKTTVNFTRNMSTRVVTVSGRISGSFSGSAVMIAGQISAQTVDKFKFAIPANLPNAKIGTPYVGHPFCDPAVPPGYGCGWPFKATNPSGGKTPYLFRVKVGWLAGGGDLIPPGLVLNSMSGQITGTPNKGLRPRLFHLVVCAYDARDSWNGVCRATVLSLRS</sequence>
<reference evidence="1" key="1">
    <citation type="submission" date="2016-10" db="EMBL/GenBank/DDBJ databases">
        <title>Sequence of Gallionella enrichment culture.</title>
        <authorList>
            <person name="Poehlein A."/>
            <person name="Muehling M."/>
            <person name="Daniel R."/>
        </authorList>
    </citation>
    <scope>NUCLEOTIDE SEQUENCE</scope>
</reference>
<protein>
    <submittedName>
        <fullName evidence="1">Uncharacterized protein</fullName>
    </submittedName>
</protein>
<comment type="caution">
    <text evidence="1">The sequence shown here is derived from an EMBL/GenBank/DDBJ whole genome shotgun (WGS) entry which is preliminary data.</text>
</comment>